<keyword evidence="3" id="KW-1185">Reference proteome</keyword>
<dbReference type="SUPFAM" id="SSF56204">
    <property type="entry name" value="Hect, E3 ligase catalytic domain"/>
    <property type="match status" value="1"/>
</dbReference>
<proteinExistence type="predicted"/>
<dbReference type="GO" id="GO:0004842">
    <property type="term" value="F:ubiquitin-protein transferase activity"/>
    <property type="evidence" value="ECO:0007669"/>
    <property type="project" value="InterPro"/>
</dbReference>
<comment type="caution">
    <text evidence="2">The sequence shown here is derived from an EMBL/GenBank/DDBJ whole genome shotgun (WGS) entry which is preliminary data.</text>
</comment>
<gene>
    <name evidence="2" type="ORF">F5878DRAFT_644540</name>
</gene>
<accession>A0AA38P2W9</accession>
<feature type="compositionally biased region" description="Low complexity" evidence="1">
    <location>
        <begin position="30"/>
        <end position="65"/>
    </location>
</feature>
<organism evidence="2 3">
    <name type="scientific">Lentinula raphanica</name>
    <dbReference type="NCBI Taxonomy" id="153919"/>
    <lineage>
        <taxon>Eukaryota</taxon>
        <taxon>Fungi</taxon>
        <taxon>Dikarya</taxon>
        <taxon>Basidiomycota</taxon>
        <taxon>Agaricomycotina</taxon>
        <taxon>Agaricomycetes</taxon>
        <taxon>Agaricomycetidae</taxon>
        <taxon>Agaricales</taxon>
        <taxon>Marasmiineae</taxon>
        <taxon>Omphalotaceae</taxon>
        <taxon>Lentinula</taxon>
    </lineage>
</organism>
<dbReference type="InterPro" id="IPR035983">
    <property type="entry name" value="Hect_E3_ubiquitin_ligase"/>
</dbReference>
<dbReference type="EMBL" id="MU806438">
    <property type="protein sequence ID" value="KAJ3835180.1"/>
    <property type="molecule type" value="Genomic_DNA"/>
</dbReference>
<feature type="region of interest" description="Disordered" evidence="1">
    <location>
        <begin position="121"/>
        <end position="140"/>
    </location>
</feature>
<dbReference type="AlphaFoldDB" id="A0AA38P2W9"/>
<protein>
    <submittedName>
        <fullName evidence="2">Uncharacterized protein</fullName>
    </submittedName>
</protein>
<feature type="compositionally biased region" description="Low complexity" evidence="1">
    <location>
        <begin position="121"/>
        <end position="132"/>
    </location>
</feature>
<evidence type="ECO:0000256" key="1">
    <source>
        <dbReference type="SAM" id="MobiDB-lite"/>
    </source>
</evidence>
<feature type="compositionally biased region" description="Basic residues" evidence="1">
    <location>
        <begin position="168"/>
        <end position="180"/>
    </location>
</feature>
<reference evidence="2" key="1">
    <citation type="submission" date="2022-08" db="EMBL/GenBank/DDBJ databases">
        <authorList>
            <consortium name="DOE Joint Genome Institute"/>
            <person name="Min B."/>
            <person name="Riley R."/>
            <person name="Sierra-Patev S."/>
            <person name="Naranjo-Ortiz M."/>
            <person name="Looney B."/>
            <person name="Konkel Z."/>
            <person name="Slot J.C."/>
            <person name="Sakamoto Y."/>
            <person name="Steenwyk J.L."/>
            <person name="Rokas A."/>
            <person name="Carro J."/>
            <person name="Camarero S."/>
            <person name="Ferreira P."/>
            <person name="Molpeceres G."/>
            <person name="Ruiz-Duenas F.J."/>
            <person name="Serrano A."/>
            <person name="Henrissat B."/>
            <person name="Drula E."/>
            <person name="Hughes K.W."/>
            <person name="Mata J.L."/>
            <person name="Ishikawa N.K."/>
            <person name="Vargas-Isla R."/>
            <person name="Ushijima S."/>
            <person name="Smith C.A."/>
            <person name="Ahrendt S."/>
            <person name="Andreopoulos W."/>
            <person name="He G."/>
            <person name="Labutti K."/>
            <person name="Lipzen A."/>
            <person name="Ng V."/>
            <person name="Sandor L."/>
            <person name="Barry K."/>
            <person name="Martinez A.T."/>
            <person name="Xiao Y."/>
            <person name="Gibbons J.G."/>
            <person name="Terashima K."/>
            <person name="Hibbett D.S."/>
            <person name="Grigoriev I.V."/>
        </authorList>
    </citation>
    <scope>NUCLEOTIDE SEQUENCE</scope>
    <source>
        <strain evidence="2">TFB9207</strain>
    </source>
</reference>
<dbReference type="Proteomes" id="UP001163846">
    <property type="component" value="Unassembled WGS sequence"/>
</dbReference>
<feature type="region of interest" description="Disordered" evidence="1">
    <location>
        <begin position="150"/>
        <end position="184"/>
    </location>
</feature>
<name>A0AA38P2W9_9AGAR</name>
<feature type="region of interest" description="Disordered" evidence="1">
    <location>
        <begin position="28"/>
        <end position="90"/>
    </location>
</feature>
<evidence type="ECO:0000313" key="2">
    <source>
        <dbReference type="EMBL" id="KAJ3835180.1"/>
    </source>
</evidence>
<evidence type="ECO:0000313" key="3">
    <source>
        <dbReference type="Proteomes" id="UP001163846"/>
    </source>
</evidence>
<sequence>MDYSQIVQQSLQAMLANNPQLILQFLQQTSPPASGSSGPPLTISPQPSAPGSSTPPSSSSESSSGSGSGSVALPVPPISQTVPVSAPAPLPSTSTLTASLHSQPAPPITSYISPVHMLSSVRASGSSSGHSPLAPPASPFHSLTTIERANRDRNEHAAQVSTSTDSGRRRRRRGAGRKPPRLTEVVETPKLEDTIATASDGTPVVSMIVLVYPPRPTVDECNFHNIPIELHHYVQNRDAFQTVLKTVGLSYQFDNLPLSTKVVDLLEAVQSSLVQAGWVFPPSTGTEPTIFCRHERLPIQLLRFVGRGNINNTAKTPRLITGKVESEDMTLAQIVGNIIEYGVAKYAVTPDKKFLLHTIIRSPNVSLNVNLFEKGLGSDDALHTHHCLSKRIYGIFRSDADALVYEGYRALNEAEIELGCRRDVDEDAAELRVVAQMLNVEPSSSSFNTQGPLDLTPAMPTTIRIHGSPEGSESAPLKILWTEDWAPHVAGNEILHGTLNVDDRSPVFTFISERHRQLFDTEELGFTVKGQNTQELVEAFTKVVCKANVDGDFTTLLSEHRHFRVVAIEPDGVERYITSGPGVEKEVMTLFFKTSFEAASDLLTRVSDEYATLATVPMQSASDMSNIKKDELTHFGLVVGLSLIHGTYPDTLNPLLLIYLLNACNLSSMTKALVLEFFPTLYHTLIEWLALDYRDNSSLPSFERHFATYHNLQVSALRNRSERLHHSLAWTMLHNVIIGPESADHPYFVAFKQGFLLPCKRVGLNLSEISRLFCGGTGEFAVSLLETRITGNYNMLRMEHSDHTGDSVHSALRNALSTIFPALSEKGFPAVFREFLEGSGLPPPLTVQGLQGRFSEVVSLQDVSKKGYRMKMFCWASTGVPHLILDGNDIEVCLVPDDDTQYLSQHTQGEERALYLNNGTCCFKTCTRTMFIPASYLLRLLQAPSNDPQAVMDSISSWLLLQILDGIDNYNIL</sequence>